<organism evidence="1 2">
    <name type="scientific">Pedosphaera parvula (strain Ellin514)</name>
    <dbReference type="NCBI Taxonomy" id="320771"/>
    <lineage>
        <taxon>Bacteria</taxon>
        <taxon>Pseudomonadati</taxon>
        <taxon>Verrucomicrobiota</taxon>
        <taxon>Pedosphaerae</taxon>
        <taxon>Pedosphaerales</taxon>
        <taxon>Pedosphaeraceae</taxon>
        <taxon>Pedosphaera</taxon>
    </lineage>
</organism>
<reference evidence="1 2" key="1">
    <citation type="journal article" date="2011" name="J. Bacteriol.">
        <title>Genome sequence of 'Pedosphaera parvula' Ellin514, an aerobic Verrucomicrobial isolate from pasture soil.</title>
        <authorList>
            <person name="Kant R."/>
            <person name="van Passel M.W."/>
            <person name="Sangwan P."/>
            <person name="Palva A."/>
            <person name="Lucas S."/>
            <person name="Copeland A."/>
            <person name="Lapidus A."/>
            <person name="Glavina Del Rio T."/>
            <person name="Dalin E."/>
            <person name="Tice H."/>
            <person name="Bruce D."/>
            <person name="Goodwin L."/>
            <person name="Pitluck S."/>
            <person name="Chertkov O."/>
            <person name="Larimer F.W."/>
            <person name="Land M.L."/>
            <person name="Hauser L."/>
            <person name="Brettin T.S."/>
            <person name="Detter J.C."/>
            <person name="Han S."/>
            <person name="de Vos W.M."/>
            <person name="Janssen P.H."/>
            <person name="Smidt H."/>
        </authorList>
    </citation>
    <scope>NUCLEOTIDE SEQUENCE [LARGE SCALE GENOMIC DNA]</scope>
    <source>
        <strain evidence="1 2">Ellin514</strain>
    </source>
</reference>
<comment type="caution">
    <text evidence="1">The sequence shown here is derived from an EMBL/GenBank/DDBJ whole genome shotgun (WGS) entry which is preliminary data.</text>
</comment>
<evidence type="ECO:0000313" key="1">
    <source>
        <dbReference type="EMBL" id="EEF61489.1"/>
    </source>
</evidence>
<gene>
    <name evidence="1" type="ORF">Cflav_PD4167</name>
</gene>
<proteinExistence type="predicted"/>
<accession>B9XEZ1</accession>
<protein>
    <submittedName>
        <fullName evidence="1">Uncharacterized protein</fullName>
    </submittedName>
</protein>
<dbReference type="EMBL" id="ABOX02000009">
    <property type="protein sequence ID" value="EEF61489.1"/>
    <property type="molecule type" value="Genomic_DNA"/>
</dbReference>
<evidence type="ECO:0000313" key="2">
    <source>
        <dbReference type="Proteomes" id="UP000003688"/>
    </source>
</evidence>
<dbReference type="Proteomes" id="UP000003688">
    <property type="component" value="Unassembled WGS sequence"/>
</dbReference>
<dbReference type="STRING" id="320771.Cflav_PD4167"/>
<dbReference type="AlphaFoldDB" id="B9XEZ1"/>
<keyword evidence="2" id="KW-1185">Reference proteome</keyword>
<name>B9XEZ1_PEDPL</name>
<sequence length="187" mass="20218">MVNNQAMSNSMRSFLYVFTLGMVSFMGCTRSTDTKLSTMQPGQGGSAKRSALVGKAGAVQLLEFEKDLAIRAVRIVKISDTVTNVAATDTIDGDYGNEVKVGIVQLGRGGVSNGKFLVTIAVSNSSNQLETGYLFSMDSREGPKEYYAPRVLRLSSSTWTQVYSFKESFPQSELRVELLGGGKGTEK</sequence>